<sequence>MKILRATVVSRSVRVWCYCGQASSNQCLPPHLMPLLPFFSSSLSHPKASIGATMLIQFGLGIFCQTLPKPQSSPAPLGFGATVVKRARTSVSLLTSLSHPKASIGATMLIQFGLGIFCQTLPIGSLFGMLYCLLQEKIVARTVKLAQAGMSRLCEIRRGSPKYLSTNGRPGEPLFFLSEQTSRLGEGSSRLSEGPPRLGETLLPERNAGREVRNSLGSLGEILKVVLQWSGRNSMAPLGGKQLGGEQLGGEQRYPPQVQASAESDQVICIRMSRVES</sequence>
<dbReference type="EMBL" id="CP039351">
    <property type="protein sequence ID" value="QCE01008.1"/>
    <property type="molecule type" value="Genomic_DNA"/>
</dbReference>
<name>A0A4D6MJ37_VIGUN</name>
<keyword evidence="1" id="KW-0812">Transmembrane</keyword>
<keyword evidence="1" id="KW-1133">Transmembrane helix</keyword>
<dbReference type="AlphaFoldDB" id="A0A4D6MJ37"/>
<organism evidence="2 3">
    <name type="scientific">Vigna unguiculata</name>
    <name type="common">Cowpea</name>
    <dbReference type="NCBI Taxonomy" id="3917"/>
    <lineage>
        <taxon>Eukaryota</taxon>
        <taxon>Viridiplantae</taxon>
        <taxon>Streptophyta</taxon>
        <taxon>Embryophyta</taxon>
        <taxon>Tracheophyta</taxon>
        <taxon>Spermatophyta</taxon>
        <taxon>Magnoliopsida</taxon>
        <taxon>eudicotyledons</taxon>
        <taxon>Gunneridae</taxon>
        <taxon>Pentapetalae</taxon>
        <taxon>rosids</taxon>
        <taxon>fabids</taxon>
        <taxon>Fabales</taxon>
        <taxon>Fabaceae</taxon>
        <taxon>Papilionoideae</taxon>
        <taxon>50 kb inversion clade</taxon>
        <taxon>NPAAA clade</taxon>
        <taxon>indigoferoid/millettioid clade</taxon>
        <taxon>Phaseoleae</taxon>
        <taxon>Vigna</taxon>
    </lineage>
</organism>
<gene>
    <name evidence="2" type="ORF">DEO72_LG7g2299</name>
</gene>
<evidence type="ECO:0000313" key="3">
    <source>
        <dbReference type="Proteomes" id="UP000501690"/>
    </source>
</evidence>
<feature type="transmembrane region" description="Helical" evidence="1">
    <location>
        <begin position="108"/>
        <end position="134"/>
    </location>
</feature>
<dbReference type="Proteomes" id="UP000501690">
    <property type="component" value="Linkage Group LG7"/>
</dbReference>
<proteinExistence type="predicted"/>
<protein>
    <submittedName>
        <fullName evidence="2">Uncharacterized protein</fullName>
    </submittedName>
</protein>
<keyword evidence="1" id="KW-0472">Membrane</keyword>
<keyword evidence="3" id="KW-1185">Reference proteome</keyword>
<accession>A0A4D6MJ37</accession>
<reference evidence="2 3" key="1">
    <citation type="submission" date="2019-04" db="EMBL/GenBank/DDBJ databases">
        <title>An improved genome assembly and genetic linkage map for asparagus bean, Vigna unguiculata ssp. sesquipedialis.</title>
        <authorList>
            <person name="Xia Q."/>
            <person name="Zhang R."/>
            <person name="Dong Y."/>
        </authorList>
    </citation>
    <scope>NUCLEOTIDE SEQUENCE [LARGE SCALE GENOMIC DNA]</scope>
    <source>
        <tissue evidence="2">Leaf</tissue>
    </source>
</reference>
<evidence type="ECO:0000313" key="2">
    <source>
        <dbReference type="EMBL" id="QCE01008.1"/>
    </source>
</evidence>
<evidence type="ECO:0000256" key="1">
    <source>
        <dbReference type="SAM" id="Phobius"/>
    </source>
</evidence>